<dbReference type="GO" id="GO:0016151">
    <property type="term" value="F:nickel cation binding"/>
    <property type="evidence" value="ECO:0007669"/>
    <property type="project" value="InterPro"/>
</dbReference>
<keyword evidence="3 6" id="KW-0533">Nickel</keyword>
<dbReference type="PROSITE" id="PS00508">
    <property type="entry name" value="NI_HGENASE_L_2"/>
    <property type="match status" value="1"/>
</dbReference>
<proteinExistence type="inferred from homology"/>
<feature type="binding site" evidence="6">
    <location>
        <position position="65"/>
    </location>
    <ligand>
        <name>Ni(2+)</name>
        <dbReference type="ChEBI" id="CHEBI:49786"/>
    </ligand>
</feature>
<dbReference type="PANTHER" id="PTHR43600:SF2">
    <property type="entry name" value="F420-NON-REDUCING HYDROGENASE VHU SUBUNIT A"/>
    <property type="match status" value="1"/>
</dbReference>
<feature type="binding site" evidence="6">
    <location>
        <position position="466"/>
    </location>
    <ligand>
        <name>Mg(2+)</name>
        <dbReference type="ChEBI" id="CHEBI:18420"/>
    </ligand>
</feature>
<feature type="binding site" evidence="6">
    <location>
        <position position="460"/>
    </location>
    <ligand>
        <name>Ni(2+)</name>
        <dbReference type="ChEBI" id="CHEBI:49786"/>
    </ligand>
</feature>
<evidence type="ECO:0000256" key="2">
    <source>
        <dbReference type="ARBA" id="ARBA00009292"/>
    </source>
</evidence>
<protein>
    <submittedName>
        <fullName evidence="7">Ni/Fe hydrogenase subunit alpha</fullName>
    </submittedName>
</protein>
<dbReference type="InterPro" id="IPR029014">
    <property type="entry name" value="NiFe-Hase_large"/>
</dbReference>
<dbReference type="GO" id="GO:0008901">
    <property type="term" value="F:ferredoxin hydrogenase activity"/>
    <property type="evidence" value="ECO:0007669"/>
    <property type="project" value="InterPro"/>
</dbReference>
<gene>
    <name evidence="7" type="ORF">NATSA_03795</name>
</gene>
<evidence type="ECO:0000256" key="6">
    <source>
        <dbReference type="PIRSR" id="PIRSR601501-1"/>
    </source>
</evidence>
<keyword evidence="8" id="KW-1185">Reference proteome</keyword>
<comment type="caution">
    <text evidence="7">The sequence shown here is derived from an EMBL/GenBank/DDBJ whole genome shotgun (WGS) entry which is preliminary data.</text>
</comment>
<name>A0A8J7UTW6_9BACT</name>
<keyword evidence="5" id="KW-0560">Oxidoreductase</keyword>
<dbReference type="InterPro" id="IPR001501">
    <property type="entry name" value="Ni-dep_hyd_lsu"/>
</dbReference>
<accession>A0A8J7UTW6</accession>
<dbReference type="RefSeq" id="WP_210510540.1">
    <property type="nucleotide sequence ID" value="NZ_JAFIDN010000002.1"/>
</dbReference>
<organism evidence="7 8">
    <name type="scientific">Natronogracilivirga saccharolytica</name>
    <dbReference type="NCBI Taxonomy" id="2812953"/>
    <lineage>
        <taxon>Bacteria</taxon>
        <taxon>Pseudomonadati</taxon>
        <taxon>Balneolota</taxon>
        <taxon>Balneolia</taxon>
        <taxon>Balneolales</taxon>
        <taxon>Cyclonatronaceae</taxon>
        <taxon>Natronogracilivirga</taxon>
    </lineage>
</organism>
<feature type="binding site" evidence="6">
    <location>
        <position position="43"/>
    </location>
    <ligand>
        <name>Mg(2+)</name>
        <dbReference type="ChEBI" id="CHEBI:18420"/>
    </ligand>
</feature>
<keyword evidence="6" id="KW-0408">Iron</keyword>
<comment type="cofactor">
    <cofactor evidence="1 6">
        <name>Ni(2+)</name>
        <dbReference type="ChEBI" id="CHEBI:49786"/>
    </cofactor>
</comment>
<evidence type="ECO:0000313" key="7">
    <source>
        <dbReference type="EMBL" id="MBP3191780.1"/>
    </source>
</evidence>
<dbReference type="InterPro" id="IPR018194">
    <property type="entry name" value="Ni-dep_hyd_lsu_Ni_BS"/>
</dbReference>
<dbReference type="PANTHER" id="PTHR43600">
    <property type="entry name" value="COENZYME F420 HYDROGENASE, SUBUNIT ALPHA"/>
    <property type="match status" value="1"/>
</dbReference>
<feature type="binding site" evidence="6">
    <location>
        <position position="408"/>
    </location>
    <ligand>
        <name>Mg(2+)</name>
        <dbReference type="ChEBI" id="CHEBI:18420"/>
    </ligand>
</feature>
<comment type="cofactor">
    <cofactor evidence="6">
        <name>Fe cation</name>
        <dbReference type="ChEBI" id="CHEBI:24875"/>
    </cofactor>
</comment>
<evidence type="ECO:0000313" key="8">
    <source>
        <dbReference type="Proteomes" id="UP000673975"/>
    </source>
</evidence>
<dbReference type="EMBL" id="JAFIDN010000002">
    <property type="protein sequence ID" value="MBP3191780.1"/>
    <property type="molecule type" value="Genomic_DNA"/>
</dbReference>
<evidence type="ECO:0000256" key="1">
    <source>
        <dbReference type="ARBA" id="ARBA00001967"/>
    </source>
</evidence>
<sequence length="490" mass="55056">MAKTITINPLTRIEGHGKVTIHLNDKGTVENALFHVTQFRGFEKLCEGRPFREMPSLMARICGICPVAHLIAGAKACDRILAVQIPETGVKLRRAINLAQIIQSHALSFFYLSSPDMVLGMDADPAKRNIFGVMKENPQMARDGIRLRKFGQTVIEKLAGQRVHPSWIVAGGVSEPCREEVRDEILAQIPEMQKIILRNLDWFKTSLLIDGQQSVRVSKFRDEIRSFANIQSLFLGLVNDEGELDFYDGKIRVVDASGKIIADRLEPENYQEYIGEKVEDWSYLKFPYYKPKGYPDGMYRVGPLARLNIVDRCGTPQADQELTEFRSLSRGSVLSSFYYHYARLIEILFAIEKLEQILDDPGILNKNVKARAGRNNTEGVGVAEAPRGTLFHHYKVREDHGIMEWANLIIATGNNNLAMNKGILQVAKQFVKGEKFVKDGSVDQGALNRVEAVIRAFDPCLSCSTHAAGQMPLRMELVGQNGEVLDTLRR</sequence>
<feature type="binding site" evidence="6">
    <location>
        <position position="65"/>
    </location>
    <ligand>
        <name>Fe cation</name>
        <dbReference type="ChEBI" id="CHEBI:24875"/>
    </ligand>
</feature>
<dbReference type="AlphaFoldDB" id="A0A8J7UTW6"/>
<keyword evidence="4 6" id="KW-0479">Metal-binding</keyword>
<reference evidence="7" key="1">
    <citation type="submission" date="2021-02" db="EMBL/GenBank/DDBJ databases">
        <title>Natronogracilivirga saccharolytica gen. nov. sp. nov. a new anaerobic, haloalkiliphilic carbohydrate-fermenting bacterium from soda lake and proposing of Cyclonatronumiaceae fam. nov. in the phylum Balneolaeota.</title>
        <authorList>
            <person name="Zhilina T.N."/>
            <person name="Sorokin D.Y."/>
            <person name="Zavarzina D.G."/>
            <person name="Toshchakov S.V."/>
            <person name="Kublanov I.V."/>
        </authorList>
    </citation>
    <scope>NUCLEOTIDE SEQUENCE</scope>
    <source>
        <strain evidence="7">Z-1702</strain>
    </source>
</reference>
<feature type="binding site" evidence="6">
    <location>
        <position position="463"/>
    </location>
    <ligand>
        <name>Fe cation</name>
        <dbReference type="ChEBI" id="CHEBI:24875"/>
    </ligand>
</feature>
<dbReference type="Pfam" id="PF00374">
    <property type="entry name" value="NiFeSe_Hases"/>
    <property type="match status" value="2"/>
</dbReference>
<dbReference type="Gene3D" id="1.10.645.10">
    <property type="entry name" value="Cytochrome-c3 Hydrogenase, chain B"/>
    <property type="match status" value="1"/>
</dbReference>
<keyword evidence="6" id="KW-0460">Magnesium</keyword>
<dbReference type="SUPFAM" id="SSF56762">
    <property type="entry name" value="HydB/Nqo4-like"/>
    <property type="match status" value="1"/>
</dbReference>
<evidence type="ECO:0000256" key="3">
    <source>
        <dbReference type="ARBA" id="ARBA00022596"/>
    </source>
</evidence>
<evidence type="ECO:0000256" key="5">
    <source>
        <dbReference type="ARBA" id="ARBA00023002"/>
    </source>
</evidence>
<evidence type="ECO:0000256" key="4">
    <source>
        <dbReference type="ARBA" id="ARBA00022723"/>
    </source>
</evidence>
<comment type="similarity">
    <text evidence="2">Belongs to the [NiFe]/[NiFeSe] hydrogenase large subunit family.</text>
</comment>
<dbReference type="Proteomes" id="UP000673975">
    <property type="component" value="Unassembled WGS sequence"/>
</dbReference>
<feature type="binding site" evidence="6">
    <location>
        <position position="62"/>
    </location>
    <ligand>
        <name>Mg(2+)</name>
        <dbReference type="ChEBI" id="CHEBI:18420"/>
    </ligand>
</feature>